<dbReference type="Proteomes" id="UP001432027">
    <property type="component" value="Unassembled WGS sequence"/>
</dbReference>
<protein>
    <recommendedName>
        <fullName evidence="1">glutathione transferase</fullName>
        <ecNumber evidence="1">2.5.1.18</ecNumber>
    </recommendedName>
</protein>
<dbReference type="Pfam" id="PF02798">
    <property type="entry name" value="GST_N"/>
    <property type="match status" value="2"/>
</dbReference>
<comment type="similarity">
    <text evidence="3">Belongs to the GST superfamily. Sigma family.</text>
</comment>
<keyword evidence="2" id="KW-0808">Transferase</keyword>
<dbReference type="SUPFAM" id="SSF47616">
    <property type="entry name" value="GST C-terminal domain-like"/>
    <property type="match status" value="2"/>
</dbReference>
<dbReference type="SUPFAM" id="SSF52833">
    <property type="entry name" value="Thioredoxin-like"/>
    <property type="match status" value="2"/>
</dbReference>
<dbReference type="Pfam" id="PF14497">
    <property type="entry name" value="GST_C_3"/>
    <property type="match status" value="2"/>
</dbReference>
<feature type="non-terminal residue" evidence="7">
    <location>
        <position position="1"/>
    </location>
</feature>
<dbReference type="InterPro" id="IPR004046">
    <property type="entry name" value="GST_C"/>
</dbReference>
<evidence type="ECO:0000313" key="7">
    <source>
        <dbReference type="EMBL" id="GMS93298.1"/>
    </source>
</evidence>
<evidence type="ECO:0000313" key="8">
    <source>
        <dbReference type="Proteomes" id="UP001432027"/>
    </source>
</evidence>
<comment type="catalytic activity">
    <reaction evidence="4">
        <text>RX + glutathione = an S-substituted glutathione + a halide anion + H(+)</text>
        <dbReference type="Rhea" id="RHEA:16437"/>
        <dbReference type="ChEBI" id="CHEBI:15378"/>
        <dbReference type="ChEBI" id="CHEBI:16042"/>
        <dbReference type="ChEBI" id="CHEBI:17792"/>
        <dbReference type="ChEBI" id="CHEBI:57925"/>
        <dbReference type="ChEBI" id="CHEBI:90779"/>
        <dbReference type="EC" id="2.5.1.18"/>
    </reaction>
</comment>
<evidence type="ECO:0000256" key="2">
    <source>
        <dbReference type="ARBA" id="ARBA00022679"/>
    </source>
</evidence>
<accession>A0AAV5TGM7</accession>
<dbReference type="GO" id="GO:0004364">
    <property type="term" value="F:glutathione transferase activity"/>
    <property type="evidence" value="ECO:0007669"/>
    <property type="project" value="UniProtKB-EC"/>
</dbReference>
<sequence length="350" mass="39392">PFGQIPLLEVNGKPLPQSFAICRYLAREFGFVGDSPFEAAWVDAIADQWSDYFNEIKTALFSYVGFVKGDKEQMKKDIAEPARDKFFPLLEKIAKDNHSNGHFVGASLTWVDLLIAEHVSVLLKYMPGFLESYPSVLATVKSTMPSYKLTYFDARGRAEVARQLFHLAGIPYEDIRIQRPDWPALKAKTPFGQIPLLEVDGQPLPQSFAIFRYLAKEFGFAGGSPFEAAWVDAIADQQKDYLSEIRPALMVYLGMAQGDKEQLVKDVAIPARDKFFTLLEKIAKDNGSNGHFVGHSLTWIDLMLADHVSVLLKHLPGFLDGYPTVLATVKKIESIPKLKEWIDKRPDTMF</sequence>
<dbReference type="CDD" id="cd03192">
    <property type="entry name" value="GST_C_Sigma_like"/>
    <property type="match status" value="2"/>
</dbReference>
<dbReference type="CDD" id="cd03039">
    <property type="entry name" value="GST_N_Sigma_like"/>
    <property type="match status" value="1"/>
</dbReference>
<dbReference type="PROSITE" id="PS50404">
    <property type="entry name" value="GST_NTER"/>
    <property type="match status" value="2"/>
</dbReference>
<dbReference type="FunFam" id="3.40.30.10:FF:000189">
    <property type="entry name" value="Glutathione S-Transferase"/>
    <property type="match status" value="1"/>
</dbReference>
<organism evidence="7 8">
    <name type="scientific">Pristionchus entomophagus</name>
    <dbReference type="NCBI Taxonomy" id="358040"/>
    <lineage>
        <taxon>Eukaryota</taxon>
        <taxon>Metazoa</taxon>
        <taxon>Ecdysozoa</taxon>
        <taxon>Nematoda</taxon>
        <taxon>Chromadorea</taxon>
        <taxon>Rhabditida</taxon>
        <taxon>Rhabditina</taxon>
        <taxon>Diplogasteromorpha</taxon>
        <taxon>Diplogasteroidea</taxon>
        <taxon>Neodiplogasteridae</taxon>
        <taxon>Pristionchus</taxon>
    </lineage>
</organism>
<dbReference type="InterPro" id="IPR010987">
    <property type="entry name" value="Glutathione-S-Trfase_C-like"/>
</dbReference>
<gene>
    <name evidence="7" type="ORF">PENTCL1PPCAC_15471</name>
</gene>
<proteinExistence type="inferred from homology"/>
<dbReference type="InterPro" id="IPR050213">
    <property type="entry name" value="GST_superfamily"/>
</dbReference>
<feature type="domain" description="GST N-terminal" evidence="5">
    <location>
        <begin position="1"/>
        <end position="33"/>
    </location>
</feature>
<dbReference type="AlphaFoldDB" id="A0AAV5TGM7"/>
<evidence type="ECO:0000256" key="4">
    <source>
        <dbReference type="ARBA" id="ARBA00047960"/>
    </source>
</evidence>
<dbReference type="PANTHER" id="PTHR11571">
    <property type="entry name" value="GLUTATHIONE S-TRANSFERASE"/>
    <property type="match status" value="1"/>
</dbReference>
<dbReference type="SFLD" id="SFLDG01205">
    <property type="entry name" value="AMPS.1"/>
    <property type="match status" value="1"/>
</dbReference>
<dbReference type="InterPro" id="IPR040079">
    <property type="entry name" value="Glutathione_S-Trfase"/>
</dbReference>
<evidence type="ECO:0000259" key="6">
    <source>
        <dbReference type="PROSITE" id="PS50405"/>
    </source>
</evidence>
<dbReference type="GO" id="GO:0006749">
    <property type="term" value="P:glutathione metabolic process"/>
    <property type="evidence" value="ECO:0007669"/>
    <property type="project" value="TreeGrafter"/>
</dbReference>
<dbReference type="InterPro" id="IPR036282">
    <property type="entry name" value="Glutathione-S-Trfase_C_sf"/>
</dbReference>
<dbReference type="PROSITE" id="PS50405">
    <property type="entry name" value="GST_CTER"/>
    <property type="match status" value="2"/>
</dbReference>
<feature type="domain" description="GST C-terminal" evidence="6">
    <location>
        <begin position="35"/>
        <end position="164"/>
    </location>
</feature>
<feature type="domain" description="GST N-terminal" evidence="5">
    <location>
        <begin position="145"/>
        <end position="222"/>
    </location>
</feature>
<evidence type="ECO:0000259" key="5">
    <source>
        <dbReference type="PROSITE" id="PS50404"/>
    </source>
</evidence>
<feature type="domain" description="GST C-terminal" evidence="6">
    <location>
        <begin position="224"/>
        <end position="350"/>
    </location>
</feature>
<dbReference type="FunFam" id="1.20.1050.10:FF:000044">
    <property type="entry name" value="Glutathione S-transferase"/>
    <property type="match status" value="2"/>
</dbReference>
<evidence type="ECO:0000256" key="1">
    <source>
        <dbReference type="ARBA" id="ARBA00012452"/>
    </source>
</evidence>
<dbReference type="SFLD" id="SFLDS00019">
    <property type="entry name" value="Glutathione_Transferase_(cytos"/>
    <property type="match status" value="2"/>
</dbReference>
<dbReference type="InterPro" id="IPR036249">
    <property type="entry name" value="Thioredoxin-like_sf"/>
</dbReference>
<evidence type="ECO:0000256" key="3">
    <source>
        <dbReference type="ARBA" id="ARBA00038317"/>
    </source>
</evidence>
<comment type="caution">
    <text evidence="7">The sequence shown here is derived from an EMBL/GenBank/DDBJ whole genome shotgun (WGS) entry which is preliminary data.</text>
</comment>
<dbReference type="InterPro" id="IPR004045">
    <property type="entry name" value="Glutathione_S-Trfase_N"/>
</dbReference>
<dbReference type="SFLD" id="SFLDG00363">
    <property type="entry name" value="AMPS_(cytGST):_Alpha-__Mu-__Pi"/>
    <property type="match status" value="1"/>
</dbReference>
<dbReference type="PANTHER" id="PTHR11571:SF224">
    <property type="entry name" value="HEMATOPOIETIC PROSTAGLANDIN D SYNTHASE"/>
    <property type="match status" value="1"/>
</dbReference>
<dbReference type="Gene3D" id="1.20.1050.10">
    <property type="match status" value="2"/>
</dbReference>
<name>A0AAV5TGM7_9BILA</name>
<dbReference type="EC" id="2.5.1.18" evidence="1"/>
<dbReference type="EMBL" id="BTSX01000004">
    <property type="protein sequence ID" value="GMS93298.1"/>
    <property type="molecule type" value="Genomic_DNA"/>
</dbReference>
<keyword evidence="8" id="KW-1185">Reference proteome</keyword>
<reference evidence="7" key="1">
    <citation type="submission" date="2023-10" db="EMBL/GenBank/DDBJ databases">
        <title>Genome assembly of Pristionchus species.</title>
        <authorList>
            <person name="Yoshida K."/>
            <person name="Sommer R.J."/>
        </authorList>
    </citation>
    <scope>NUCLEOTIDE SEQUENCE</scope>
    <source>
        <strain evidence="7">RS0144</strain>
    </source>
</reference>
<dbReference type="Gene3D" id="3.40.30.10">
    <property type="entry name" value="Glutaredoxin"/>
    <property type="match status" value="2"/>
</dbReference>